<feature type="transmembrane region" description="Helical" evidence="5">
    <location>
        <begin position="60"/>
        <end position="81"/>
    </location>
</feature>
<dbReference type="InterPro" id="IPR010432">
    <property type="entry name" value="RDD"/>
</dbReference>
<reference evidence="7 8" key="2">
    <citation type="journal article" date="2012" name="Stand. Genomic Sci.">
        <title>Complete Genome Sequence of Clostridium clariflavum DSM 19732.</title>
        <authorList>
            <person name="Izquierdo J.A."/>
            <person name="Goodwin L."/>
            <person name="Davenport K.W."/>
            <person name="Teshima H."/>
            <person name="Bruce D."/>
            <person name="Detter C."/>
            <person name="Tapia R."/>
            <person name="Han S."/>
            <person name="Land M."/>
            <person name="Hauser L."/>
            <person name="Jeffries C.D."/>
            <person name="Han J."/>
            <person name="Pitluck S."/>
            <person name="Nolan M."/>
            <person name="Chen A."/>
            <person name="Huntemann M."/>
            <person name="Mavromatis K."/>
            <person name="Mikhailova N."/>
            <person name="Liolios K."/>
            <person name="Woyke T."/>
            <person name="Lynd L.R."/>
        </authorList>
    </citation>
    <scope>NUCLEOTIDE SEQUENCE [LARGE SCALE GENOMIC DNA]</scope>
    <source>
        <strain evidence="8">DSM 19732 / NBRC 101661 / EBR45</strain>
    </source>
</reference>
<keyword evidence="3 5" id="KW-1133">Transmembrane helix</keyword>
<dbReference type="HOGENOM" id="CLU_1114299_0_0_9"/>
<dbReference type="GO" id="GO:0016020">
    <property type="term" value="C:membrane"/>
    <property type="evidence" value="ECO:0007669"/>
    <property type="project" value="UniProtKB-SubCell"/>
</dbReference>
<feature type="transmembrane region" description="Helical" evidence="5">
    <location>
        <begin position="12"/>
        <end position="40"/>
    </location>
</feature>
<gene>
    <name evidence="7" type="ordered locus">Clocl_4163</name>
</gene>
<dbReference type="RefSeq" id="WP_014257089.1">
    <property type="nucleotide sequence ID" value="NC_016627.1"/>
</dbReference>
<dbReference type="EMBL" id="CP003065">
    <property type="protein sequence ID" value="AEV70594.1"/>
    <property type="molecule type" value="Genomic_DNA"/>
</dbReference>
<keyword evidence="8" id="KW-1185">Reference proteome</keyword>
<protein>
    <recommendedName>
        <fullName evidence="6">RDD domain-containing protein</fullName>
    </recommendedName>
</protein>
<dbReference type="PANTHER" id="PTHR13659">
    <property type="entry name" value="AUTOSOMAL HIGHLY CONSERVED PROTEIN"/>
    <property type="match status" value="1"/>
</dbReference>
<reference evidence="8" key="1">
    <citation type="submission" date="2011-12" db="EMBL/GenBank/DDBJ databases">
        <title>Complete sequence of Clostridium clariflavum DSM 19732.</title>
        <authorList>
            <consortium name="US DOE Joint Genome Institute"/>
            <person name="Lucas S."/>
            <person name="Han J."/>
            <person name="Lapidus A."/>
            <person name="Cheng J.-F."/>
            <person name="Goodwin L."/>
            <person name="Pitluck S."/>
            <person name="Peters L."/>
            <person name="Teshima H."/>
            <person name="Detter J.C."/>
            <person name="Han C."/>
            <person name="Tapia R."/>
            <person name="Land M."/>
            <person name="Hauser L."/>
            <person name="Kyrpides N."/>
            <person name="Ivanova N."/>
            <person name="Pagani I."/>
            <person name="Kitzmiller T."/>
            <person name="Lynd L."/>
            <person name="Izquierdo J."/>
            <person name="Woyke T."/>
        </authorList>
    </citation>
    <scope>NUCLEOTIDE SEQUENCE [LARGE SCALE GENOMIC DNA]</scope>
    <source>
        <strain evidence="8">DSM 19732 / NBRC 101661 / EBR45</strain>
    </source>
</reference>
<feature type="transmembrane region" description="Helical" evidence="5">
    <location>
        <begin position="118"/>
        <end position="140"/>
    </location>
</feature>
<dbReference type="STRING" id="720554.Clocl_4163"/>
<evidence type="ECO:0000256" key="1">
    <source>
        <dbReference type="ARBA" id="ARBA00004141"/>
    </source>
</evidence>
<name>G8LUE6_ACECE</name>
<evidence type="ECO:0000259" key="6">
    <source>
        <dbReference type="Pfam" id="PF06271"/>
    </source>
</evidence>
<evidence type="ECO:0000313" key="7">
    <source>
        <dbReference type="EMBL" id="AEV70594.1"/>
    </source>
</evidence>
<dbReference type="PANTHER" id="PTHR13659:SF5">
    <property type="entry name" value="PROTEIN FAM8A1"/>
    <property type="match status" value="1"/>
</dbReference>
<keyword evidence="4 5" id="KW-0472">Membrane</keyword>
<dbReference type="InterPro" id="IPR039871">
    <property type="entry name" value="FAM8A1"/>
</dbReference>
<evidence type="ECO:0000256" key="3">
    <source>
        <dbReference type="ARBA" id="ARBA00022989"/>
    </source>
</evidence>
<feature type="transmembrane region" description="Helical" evidence="5">
    <location>
        <begin position="217"/>
        <end position="239"/>
    </location>
</feature>
<dbReference type="Pfam" id="PF06271">
    <property type="entry name" value="RDD"/>
    <property type="match status" value="1"/>
</dbReference>
<accession>G8LUE6</accession>
<evidence type="ECO:0000256" key="5">
    <source>
        <dbReference type="SAM" id="Phobius"/>
    </source>
</evidence>
<evidence type="ECO:0000313" key="8">
    <source>
        <dbReference type="Proteomes" id="UP000005435"/>
    </source>
</evidence>
<sequence length="249" mass="28807" precursor="true">MNISKLFRRFWAYCFDFLIVLSIYWIILFLIKALCGYNGITSSLEELHRILSAEILTNVLKGQAFNIIILYLIYGLVYLIYETSFLSSKLSATPGKLILGLEVVCYNKSNFQKIIIRSLLKITAILIPPFTILLFILSAFSKTKQSLYDKLSNTCVVTKDNSKKYGTNPEMTLEEFFEEMKSRGLRMYSEQRALSQEIYGRPTPLAKPYYKPAPNHLLFGVFILLISIVVSISFAYYFFPDIQKLYVFF</sequence>
<dbReference type="AlphaFoldDB" id="G8LUE6"/>
<dbReference type="OrthoDB" id="2088365at2"/>
<dbReference type="eggNOG" id="COG1714">
    <property type="taxonomic scope" value="Bacteria"/>
</dbReference>
<dbReference type="KEGG" id="ccl:Clocl_4163"/>
<feature type="domain" description="RDD" evidence="6">
    <location>
        <begin position="5"/>
        <end position="153"/>
    </location>
</feature>
<evidence type="ECO:0000256" key="2">
    <source>
        <dbReference type="ARBA" id="ARBA00022692"/>
    </source>
</evidence>
<comment type="subcellular location">
    <subcellularLocation>
        <location evidence="1">Membrane</location>
        <topology evidence="1">Multi-pass membrane protein</topology>
    </subcellularLocation>
</comment>
<proteinExistence type="predicted"/>
<evidence type="ECO:0000256" key="4">
    <source>
        <dbReference type="ARBA" id="ARBA00023136"/>
    </source>
</evidence>
<keyword evidence="2 5" id="KW-0812">Transmembrane</keyword>
<organism evidence="7 8">
    <name type="scientific">Acetivibrio clariflavus (strain DSM 19732 / NBRC 101661 / EBR45)</name>
    <name type="common">Clostridium clariflavum</name>
    <dbReference type="NCBI Taxonomy" id="720554"/>
    <lineage>
        <taxon>Bacteria</taxon>
        <taxon>Bacillati</taxon>
        <taxon>Bacillota</taxon>
        <taxon>Clostridia</taxon>
        <taxon>Eubacteriales</taxon>
        <taxon>Oscillospiraceae</taxon>
        <taxon>Acetivibrio</taxon>
    </lineage>
</organism>
<dbReference type="Proteomes" id="UP000005435">
    <property type="component" value="Chromosome"/>
</dbReference>